<evidence type="ECO:0000259" key="3">
    <source>
        <dbReference type="PROSITE" id="PS50835"/>
    </source>
</evidence>
<dbReference type="Pfam" id="PF07679">
    <property type="entry name" value="I-set"/>
    <property type="match status" value="1"/>
</dbReference>
<dbReference type="InterPro" id="IPR036179">
    <property type="entry name" value="Ig-like_dom_sf"/>
</dbReference>
<dbReference type="GO" id="GO:0007156">
    <property type="term" value="P:homophilic cell adhesion via plasma membrane adhesion molecules"/>
    <property type="evidence" value="ECO:0007669"/>
    <property type="project" value="TreeGrafter"/>
</dbReference>
<evidence type="ECO:0000256" key="2">
    <source>
        <dbReference type="ARBA" id="ARBA00023319"/>
    </source>
</evidence>
<dbReference type="SUPFAM" id="SSF48726">
    <property type="entry name" value="Immunoglobulin"/>
    <property type="match status" value="1"/>
</dbReference>
<dbReference type="PROSITE" id="PS50835">
    <property type="entry name" value="IG_LIKE"/>
    <property type="match status" value="1"/>
</dbReference>
<dbReference type="EMBL" id="CAJPWZ010003272">
    <property type="protein sequence ID" value="CAG2255523.1"/>
    <property type="molecule type" value="Genomic_DNA"/>
</dbReference>
<keyword evidence="5" id="KW-1185">Reference proteome</keyword>
<dbReference type="InterPro" id="IPR013783">
    <property type="entry name" value="Ig-like_fold"/>
</dbReference>
<dbReference type="GO" id="GO:0030424">
    <property type="term" value="C:axon"/>
    <property type="evidence" value="ECO:0007669"/>
    <property type="project" value="TreeGrafter"/>
</dbReference>
<dbReference type="FunFam" id="2.60.40.10:FF:000032">
    <property type="entry name" value="palladin isoform X1"/>
    <property type="match status" value="1"/>
</dbReference>
<dbReference type="InterPro" id="IPR007110">
    <property type="entry name" value="Ig-like_dom"/>
</dbReference>
<dbReference type="SMART" id="SM00408">
    <property type="entry name" value="IGc2"/>
    <property type="match status" value="1"/>
</dbReference>
<dbReference type="InterPro" id="IPR003598">
    <property type="entry name" value="Ig_sub2"/>
</dbReference>
<feature type="domain" description="Ig-like" evidence="3">
    <location>
        <begin position="69"/>
        <end position="153"/>
    </location>
</feature>
<keyword evidence="1" id="KW-1015">Disulfide bond</keyword>
<dbReference type="GO" id="GO:0007411">
    <property type="term" value="P:axon guidance"/>
    <property type="evidence" value="ECO:0007669"/>
    <property type="project" value="TreeGrafter"/>
</dbReference>
<dbReference type="PANTHER" id="PTHR10075">
    <property type="entry name" value="BASIGIN RELATED"/>
    <property type="match status" value="1"/>
</dbReference>
<dbReference type="SMART" id="SM00409">
    <property type="entry name" value="IG"/>
    <property type="match status" value="1"/>
</dbReference>
<organism evidence="4 5">
    <name type="scientific">Mytilus edulis</name>
    <name type="common">Blue mussel</name>
    <dbReference type="NCBI Taxonomy" id="6550"/>
    <lineage>
        <taxon>Eukaryota</taxon>
        <taxon>Metazoa</taxon>
        <taxon>Spiralia</taxon>
        <taxon>Lophotrochozoa</taxon>
        <taxon>Mollusca</taxon>
        <taxon>Bivalvia</taxon>
        <taxon>Autobranchia</taxon>
        <taxon>Pteriomorphia</taxon>
        <taxon>Mytilida</taxon>
        <taxon>Mytiloidea</taxon>
        <taxon>Mytilidae</taxon>
        <taxon>Mytilinae</taxon>
        <taxon>Mytilus</taxon>
    </lineage>
</organism>
<dbReference type="GO" id="GO:0070593">
    <property type="term" value="P:dendrite self-avoidance"/>
    <property type="evidence" value="ECO:0007669"/>
    <property type="project" value="TreeGrafter"/>
</dbReference>
<dbReference type="OrthoDB" id="428111at2759"/>
<proteinExistence type="predicted"/>
<evidence type="ECO:0000313" key="4">
    <source>
        <dbReference type="EMBL" id="CAG2255523.1"/>
    </source>
</evidence>
<dbReference type="GO" id="GO:0098632">
    <property type="term" value="F:cell-cell adhesion mediator activity"/>
    <property type="evidence" value="ECO:0007669"/>
    <property type="project" value="TreeGrafter"/>
</dbReference>
<comment type="caution">
    <text evidence="4">The sequence shown here is derived from an EMBL/GenBank/DDBJ whole genome shotgun (WGS) entry which is preliminary data.</text>
</comment>
<keyword evidence="2" id="KW-0393">Immunoglobulin domain</keyword>
<protein>
    <recommendedName>
        <fullName evidence="3">Ig-like domain-containing protein</fullName>
    </recommendedName>
</protein>
<name>A0A8S3VKI0_MYTED</name>
<dbReference type="GO" id="GO:0005886">
    <property type="term" value="C:plasma membrane"/>
    <property type="evidence" value="ECO:0007669"/>
    <property type="project" value="TreeGrafter"/>
</dbReference>
<gene>
    <name evidence="4" type="ORF">MEDL_66930</name>
</gene>
<accession>A0A8S3VKI0</accession>
<evidence type="ECO:0000313" key="5">
    <source>
        <dbReference type="Proteomes" id="UP000683360"/>
    </source>
</evidence>
<dbReference type="InterPro" id="IPR003599">
    <property type="entry name" value="Ig_sub"/>
</dbReference>
<dbReference type="Gene3D" id="2.60.40.10">
    <property type="entry name" value="Immunoglobulins"/>
    <property type="match status" value="1"/>
</dbReference>
<dbReference type="AlphaFoldDB" id="A0A8S3VKI0"/>
<dbReference type="PANTHER" id="PTHR10075:SF14">
    <property type="entry name" value="CELL ADHESION MOLECULE DSCAM2-RELATED"/>
    <property type="match status" value="1"/>
</dbReference>
<evidence type="ECO:0000256" key="1">
    <source>
        <dbReference type="ARBA" id="ARBA00023157"/>
    </source>
</evidence>
<reference evidence="4" key="1">
    <citation type="submission" date="2021-03" db="EMBL/GenBank/DDBJ databases">
        <authorList>
            <person name="Bekaert M."/>
        </authorList>
    </citation>
    <scope>NUCLEOTIDE SEQUENCE</scope>
</reference>
<sequence>MGKCITVYLALKFFQTEAVIETTPNGVFKLEDIRRGITRWSTFVYNGLSGTEGFQTRSSHRDNTKWKAPLINNSTNHMYATHKTTLLIPCHVTGYPLPYVTWTVNGSRISNNDKFLVREDGLLIQRVAYTDHGNYTCTVRNIIGSDNSTVTLDVMKSL</sequence>
<dbReference type="Proteomes" id="UP000683360">
    <property type="component" value="Unassembled WGS sequence"/>
</dbReference>
<dbReference type="InterPro" id="IPR013098">
    <property type="entry name" value="Ig_I-set"/>
</dbReference>